<sequence length="502" mass="55263">MVGSCALLAWRCLPTITKQHPNNMATSLSYHILPFKIFIMMPLHLLPLLSLASATTLYSTYTFSPLEHLGGVSPYFEPQDPPTSPSAPQGCSVTRAAYLSRHAAIYANDFDNEEYIEPFVAKWENHTGIDWSKVPSLSFLANWSPPFSDAEEELLTRVGRLEATELGVSMSFRYPTLRLPQRVWTSSAERTYKSAQALVRGFELDDNTINVVPIYESEEGGADNLTPYKACPAYSSSAGSDQSSAFLEVFARPITARLNALVPSFNFTAKDVYGMMEMCGYESVIRGSSPFCDLDLFSPDDWLGWEYTADIQYHYNTGYGSPAAGVIGLPWLNATADLLLADEAAQDLYISFTHRELPPTVLVAMGLFNNSEFGGSADRINETMPLDKINHRRAWKSSRILPFLGNIAIERLNCSGSYGFEDGEYYRVLVNSAPQELPDCDDGPGTSCSRAGFEGYVQGRAALFGGFSDKCGVDYGNSTDVLTIYTDPKVGNGTVVGKRGLW</sequence>
<feature type="disulfide bond" evidence="3">
    <location>
        <begin position="440"/>
        <end position="448"/>
    </location>
</feature>
<dbReference type="InterPro" id="IPR029033">
    <property type="entry name" value="His_PPase_superfam"/>
</dbReference>
<dbReference type="FunFam" id="3.40.50.1240:FF:000065">
    <property type="entry name" value="Similar to histidine acid phosphatase"/>
    <property type="match status" value="1"/>
</dbReference>
<dbReference type="InterPro" id="IPR016274">
    <property type="entry name" value="Histidine_acid_Pase_euk"/>
</dbReference>
<organism evidence="4 5">
    <name type="scientific">Bombardia bombarda</name>
    <dbReference type="NCBI Taxonomy" id="252184"/>
    <lineage>
        <taxon>Eukaryota</taxon>
        <taxon>Fungi</taxon>
        <taxon>Dikarya</taxon>
        <taxon>Ascomycota</taxon>
        <taxon>Pezizomycotina</taxon>
        <taxon>Sordariomycetes</taxon>
        <taxon>Sordariomycetidae</taxon>
        <taxon>Sordariales</taxon>
        <taxon>Lasiosphaeriaceae</taxon>
        <taxon>Bombardia</taxon>
    </lineage>
</organism>
<protein>
    <submittedName>
        <fullName evidence="4">Histidine acid phosphatase</fullName>
    </submittedName>
</protein>
<evidence type="ECO:0000313" key="5">
    <source>
        <dbReference type="Proteomes" id="UP001174934"/>
    </source>
</evidence>
<evidence type="ECO:0000256" key="1">
    <source>
        <dbReference type="ARBA" id="ARBA00022801"/>
    </source>
</evidence>
<dbReference type="GO" id="GO:0009277">
    <property type="term" value="C:fungal-type cell wall"/>
    <property type="evidence" value="ECO:0007669"/>
    <property type="project" value="TreeGrafter"/>
</dbReference>
<comment type="caution">
    <text evidence="4">The sequence shown here is derived from an EMBL/GenBank/DDBJ whole genome shotgun (WGS) entry which is preliminary data.</text>
</comment>
<dbReference type="CDD" id="cd07061">
    <property type="entry name" value="HP_HAP_like"/>
    <property type="match status" value="1"/>
</dbReference>
<name>A0AA39X175_9PEZI</name>
<dbReference type="AlphaFoldDB" id="A0AA39X175"/>
<dbReference type="Proteomes" id="UP001174934">
    <property type="component" value="Unassembled WGS sequence"/>
</dbReference>
<dbReference type="EMBL" id="JAULSR010000003">
    <property type="protein sequence ID" value="KAK0625404.1"/>
    <property type="molecule type" value="Genomic_DNA"/>
</dbReference>
<evidence type="ECO:0000256" key="3">
    <source>
        <dbReference type="PIRSR" id="PIRSR000894-2"/>
    </source>
</evidence>
<feature type="disulfide bond" evidence="3">
    <location>
        <begin position="91"/>
        <end position="414"/>
    </location>
</feature>
<dbReference type="SUPFAM" id="SSF53254">
    <property type="entry name" value="Phosphoglycerate mutase-like"/>
    <property type="match status" value="1"/>
</dbReference>
<dbReference type="Gene3D" id="3.40.50.1240">
    <property type="entry name" value="Phosphoglycerate mutase-like"/>
    <property type="match status" value="1"/>
</dbReference>
<dbReference type="PIRSF" id="PIRSF000894">
    <property type="entry name" value="Acid_phosphatase"/>
    <property type="match status" value="1"/>
</dbReference>
<reference evidence="4" key="1">
    <citation type="submission" date="2023-06" db="EMBL/GenBank/DDBJ databases">
        <title>Genome-scale phylogeny and comparative genomics of the fungal order Sordariales.</title>
        <authorList>
            <consortium name="Lawrence Berkeley National Laboratory"/>
            <person name="Hensen N."/>
            <person name="Bonometti L."/>
            <person name="Westerberg I."/>
            <person name="Brannstrom I.O."/>
            <person name="Guillou S."/>
            <person name="Cros-Aarteil S."/>
            <person name="Calhoun S."/>
            <person name="Haridas S."/>
            <person name="Kuo A."/>
            <person name="Mondo S."/>
            <person name="Pangilinan J."/>
            <person name="Riley R."/>
            <person name="LaButti K."/>
            <person name="Andreopoulos B."/>
            <person name="Lipzen A."/>
            <person name="Chen C."/>
            <person name="Yanf M."/>
            <person name="Daum C."/>
            <person name="Ng V."/>
            <person name="Clum A."/>
            <person name="Steindorff A."/>
            <person name="Ohm R."/>
            <person name="Martin F."/>
            <person name="Silar P."/>
            <person name="Natvig D."/>
            <person name="Lalanne C."/>
            <person name="Gautier V."/>
            <person name="Ament-velasquez S.L."/>
            <person name="Kruys A."/>
            <person name="Hutchinson M.I."/>
            <person name="Powell A.J."/>
            <person name="Barry K."/>
            <person name="Miller A.N."/>
            <person name="Grigoriev I.V."/>
            <person name="Debuchy R."/>
            <person name="Gladieux P."/>
            <person name="Thoren M.H."/>
            <person name="Johannesson H."/>
        </authorList>
    </citation>
    <scope>NUCLEOTIDE SEQUENCE</scope>
    <source>
        <strain evidence="4">SMH3391-2</strain>
    </source>
</reference>
<dbReference type="Pfam" id="PF00328">
    <property type="entry name" value="His_Phos_2"/>
    <property type="match status" value="1"/>
</dbReference>
<gene>
    <name evidence="4" type="ORF">B0T17DRAFT_272515</name>
</gene>
<evidence type="ECO:0000256" key="2">
    <source>
        <dbReference type="ARBA" id="ARBA00023180"/>
    </source>
</evidence>
<keyword evidence="3" id="KW-1015">Disulfide bond</keyword>
<proteinExistence type="predicted"/>
<dbReference type="PANTHER" id="PTHR20963:SF14">
    <property type="entry name" value="ACID PHOSPHATASE, PUTATIVE-RELATED"/>
    <property type="match status" value="1"/>
</dbReference>
<evidence type="ECO:0000313" key="4">
    <source>
        <dbReference type="EMBL" id="KAK0625404.1"/>
    </source>
</evidence>
<dbReference type="InterPro" id="IPR000560">
    <property type="entry name" value="His_Pase_clade-2"/>
</dbReference>
<keyword evidence="5" id="KW-1185">Reference proteome</keyword>
<accession>A0AA39X175</accession>
<keyword evidence="1" id="KW-0378">Hydrolase</keyword>
<dbReference type="GO" id="GO:0003993">
    <property type="term" value="F:acid phosphatase activity"/>
    <property type="evidence" value="ECO:0007669"/>
    <property type="project" value="TreeGrafter"/>
</dbReference>
<feature type="disulfide bond" evidence="3">
    <location>
        <begin position="279"/>
        <end position="292"/>
    </location>
</feature>
<dbReference type="PANTHER" id="PTHR20963">
    <property type="entry name" value="MULTIPLE INOSITOL POLYPHOSPHATE PHOSPHATASE-RELATED"/>
    <property type="match status" value="1"/>
</dbReference>
<keyword evidence="2" id="KW-0325">Glycoprotein</keyword>